<organism evidence="1 2">
    <name type="scientific">Sphingomonas tagetis</name>
    <dbReference type="NCBI Taxonomy" id="2949092"/>
    <lineage>
        <taxon>Bacteria</taxon>
        <taxon>Pseudomonadati</taxon>
        <taxon>Pseudomonadota</taxon>
        <taxon>Alphaproteobacteria</taxon>
        <taxon>Sphingomonadales</taxon>
        <taxon>Sphingomonadaceae</taxon>
        <taxon>Sphingomonas</taxon>
    </lineage>
</organism>
<comment type="caution">
    <text evidence="1">The sequence shown here is derived from an EMBL/GenBank/DDBJ whole genome shotgun (WGS) entry which is preliminary data.</text>
</comment>
<gene>
    <name evidence="1" type="ORF">M9978_00545</name>
</gene>
<keyword evidence="2" id="KW-1185">Reference proteome</keyword>
<dbReference type="AlphaFoldDB" id="A0A9X2KJT7"/>
<dbReference type="EMBL" id="JAMLDX010000001">
    <property type="protein sequence ID" value="MCP3728907.1"/>
    <property type="molecule type" value="Genomic_DNA"/>
</dbReference>
<proteinExistence type="predicted"/>
<accession>A0A9X2KJT7</accession>
<dbReference type="Proteomes" id="UP001139451">
    <property type="component" value="Unassembled WGS sequence"/>
</dbReference>
<evidence type="ECO:0000313" key="2">
    <source>
        <dbReference type="Proteomes" id="UP001139451"/>
    </source>
</evidence>
<sequence length="167" mass="18954">MTTRYDRRKAKRELNWKLSNQTVQKILRAELEAGRGTEIYRLERTDNGEPRYFNISAMRPWVEANIEVGAFPLDYERAARLIQTGAVDMDHLENHTIQTELKPIIVCREGGGPAQDQIVDGAHRFVALHMGAAAFGLGGGIPGYLVYPADWKQFLVPPKIAERIFKF</sequence>
<evidence type="ECO:0000313" key="1">
    <source>
        <dbReference type="EMBL" id="MCP3728907.1"/>
    </source>
</evidence>
<reference evidence="1" key="1">
    <citation type="submission" date="2022-05" db="EMBL/GenBank/DDBJ databases">
        <title>Sphingomonas sp. strain MG17 Genome sequencing and assembly.</title>
        <authorList>
            <person name="Kim I."/>
        </authorList>
    </citation>
    <scope>NUCLEOTIDE SEQUENCE</scope>
    <source>
        <strain evidence="1">MG17</strain>
    </source>
</reference>
<protein>
    <submittedName>
        <fullName evidence="1">Uncharacterized protein</fullName>
    </submittedName>
</protein>
<dbReference type="RefSeq" id="WP_254290841.1">
    <property type="nucleotide sequence ID" value="NZ_JAMLDX010000001.1"/>
</dbReference>
<name>A0A9X2KJT7_9SPHN</name>